<keyword evidence="1" id="KW-1185">Reference proteome</keyword>
<dbReference type="InterPro" id="IPR036361">
    <property type="entry name" value="SAP_dom_sf"/>
</dbReference>
<dbReference type="SUPFAM" id="SSF68906">
    <property type="entry name" value="SAP domain"/>
    <property type="match status" value="1"/>
</dbReference>
<protein>
    <submittedName>
        <fullName evidence="2">SAP domain-containing protein</fullName>
    </submittedName>
</protein>
<accession>A0A914RAA7</accession>
<dbReference type="Gene3D" id="1.10.720.30">
    <property type="entry name" value="SAP domain"/>
    <property type="match status" value="1"/>
</dbReference>
<evidence type="ECO:0000313" key="2">
    <source>
        <dbReference type="WBParaSite" id="PEQ_0000359701-mRNA-1"/>
    </source>
</evidence>
<reference evidence="2" key="1">
    <citation type="submission" date="2022-11" db="UniProtKB">
        <authorList>
            <consortium name="WormBaseParasite"/>
        </authorList>
    </citation>
    <scope>IDENTIFICATION</scope>
</reference>
<dbReference type="AlphaFoldDB" id="A0A914RAA7"/>
<dbReference type="Proteomes" id="UP000887564">
    <property type="component" value="Unplaced"/>
</dbReference>
<dbReference type="WBParaSite" id="PEQ_0000359701-mRNA-1">
    <property type="protein sequence ID" value="PEQ_0000359701-mRNA-1"/>
    <property type="gene ID" value="PEQ_0000359701"/>
</dbReference>
<evidence type="ECO:0000313" key="1">
    <source>
        <dbReference type="Proteomes" id="UP000887564"/>
    </source>
</evidence>
<proteinExistence type="predicted"/>
<organism evidence="1 2">
    <name type="scientific">Parascaris equorum</name>
    <name type="common">Equine roundworm</name>
    <dbReference type="NCBI Taxonomy" id="6256"/>
    <lineage>
        <taxon>Eukaryota</taxon>
        <taxon>Metazoa</taxon>
        <taxon>Ecdysozoa</taxon>
        <taxon>Nematoda</taxon>
        <taxon>Chromadorea</taxon>
        <taxon>Rhabditida</taxon>
        <taxon>Spirurina</taxon>
        <taxon>Ascaridomorpha</taxon>
        <taxon>Ascaridoidea</taxon>
        <taxon>Ascarididae</taxon>
        <taxon>Parascaris</taxon>
    </lineage>
</organism>
<sequence length="97" mass="11301">MASMNKADLEAIELTLQQFRVNELHILLSTFRCPKLGKKNELIQRLRHYSSCLNYLPAHPVFEPLRGRRSISPYHQMSCAILHTEMNRSFCLALKCK</sequence>
<name>A0A914RAA7_PAREQ</name>